<dbReference type="CDD" id="cd04481">
    <property type="entry name" value="RPA1_DBD_B_like"/>
    <property type="match status" value="1"/>
</dbReference>
<evidence type="ECO:0000256" key="2">
    <source>
        <dbReference type="ARBA" id="ARBA00005690"/>
    </source>
</evidence>
<gene>
    <name evidence="12" type="ORF">Ahy_A04g020781</name>
</gene>
<dbReference type="GO" id="GO:0008270">
    <property type="term" value="F:zinc ion binding"/>
    <property type="evidence" value="ECO:0007669"/>
    <property type="project" value="UniProtKB-KW"/>
</dbReference>
<keyword evidence="8" id="KW-0804">Transcription</keyword>
<dbReference type="InterPro" id="IPR047192">
    <property type="entry name" value="Euk_RPA1_DBD_C"/>
</dbReference>
<keyword evidence="9" id="KW-0539">Nucleus</keyword>
<dbReference type="InterPro" id="IPR015300">
    <property type="entry name" value="DNA-bd_pseudobarrel_sf"/>
</dbReference>
<dbReference type="SUPFAM" id="SSF50249">
    <property type="entry name" value="Nucleic acid-binding proteins"/>
    <property type="match status" value="3"/>
</dbReference>
<evidence type="ECO:0000313" key="12">
    <source>
        <dbReference type="EMBL" id="RYR62999.1"/>
    </source>
</evidence>
<protein>
    <recommendedName>
        <fullName evidence="14">Replication factor A C-terminal domain-containing protein</fullName>
    </recommendedName>
</protein>
<evidence type="ECO:0008006" key="14">
    <source>
        <dbReference type="Google" id="ProtNLM"/>
    </source>
</evidence>
<evidence type="ECO:0000313" key="13">
    <source>
        <dbReference type="Proteomes" id="UP000289738"/>
    </source>
</evidence>
<evidence type="ECO:0000259" key="11">
    <source>
        <dbReference type="Pfam" id="PF08646"/>
    </source>
</evidence>
<comment type="caution">
    <text evidence="12">The sequence shown here is derived from an EMBL/GenBank/DDBJ whole genome shotgun (WGS) entry which is preliminary data.</text>
</comment>
<dbReference type="EMBL" id="SDMP01000004">
    <property type="protein sequence ID" value="RYR62999.1"/>
    <property type="molecule type" value="Genomic_DNA"/>
</dbReference>
<dbReference type="PANTHER" id="PTHR47165:SF4">
    <property type="entry name" value="OS03G0429900 PROTEIN"/>
    <property type="match status" value="1"/>
</dbReference>
<evidence type="ECO:0000256" key="3">
    <source>
        <dbReference type="ARBA" id="ARBA00022723"/>
    </source>
</evidence>
<evidence type="ECO:0000259" key="10">
    <source>
        <dbReference type="Pfam" id="PF02721"/>
    </source>
</evidence>
<dbReference type="AlphaFoldDB" id="A0A445DIK8"/>
<dbReference type="Pfam" id="PF02721">
    <property type="entry name" value="DUF223"/>
    <property type="match status" value="1"/>
</dbReference>
<dbReference type="CDD" id="cd04476">
    <property type="entry name" value="RPA1_DBD_C"/>
    <property type="match status" value="1"/>
</dbReference>
<keyword evidence="5" id="KW-0862">Zinc</keyword>
<keyword evidence="6" id="KW-0805">Transcription regulation</keyword>
<keyword evidence="7" id="KW-0238">DNA-binding</keyword>
<sequence>MYGNYFEAPSFFLEINPDTEIGEIPALFCRSFQDVISNSLIFIDANGDGIDITIQKGNRTAMIVRGYKQLLERYRLNHGGWLKVKYVGRDKFLIDQAFDHNMHVVSNYIVPLKSLLDKNNYNFNDINLPASEHISPLCDVGPYVPSYNQPFFFPNPSPDIFMKSFLYPNNGNGLFMPSTVCKELPITVQSDMSVMKSLGFSIGDMNCLLGDFQKQDVAKTQDNVNIYQFTPSVEVVDENNAISLEGMPATLDQLEVTVADNHSNLHSGNLFPSTPSNPTALVYSIVKVVTRYQANHYAMLLPAKFAMKAFPSKLDKVKVKQHCGLFCVMKLRWHSERHNGVFITKDWSRYCKRSKLKGGSVLRFSVSSKDETGDRIQCSVRNPLRRLFEQELVEGNVYSVANFSIELNDQKYKPTNHTLRVFFKRESQIRVLVDINFPNNIFHFVPNEMILNHDNPQSHLIDVIGLLTGKGDIIEFSKNEKKSIYMVIELDDMQSKGKIRCTLWEEFATQLVKHMEQYPNTKFIIIVQFAKFNLFKGTMGISNTNYNSTLYINADLKEVKEFRQRFIMGNDKPSNQLSQIASDSLISLEQDLINHTPYKSISELKESTEGGIFVTIGTVISIDTRLGWWYKGCKMCFHSLKEDENSYYCHECDIYPNTHVPRFCIQMRVSDEIDSASFIVYDKEASKFLEISASELRLRQISKGCGKDEFPVEINSFRGKKFLFKISVKLDDINAFQPCKITVLKLTEDPNLLTSFSSKYKTFDNTPIENTELQSLQTDSTDNSKEISSQSCKIISLDGNDDFVTPKRGMIAGVTAKNLLDIFPDNATTSSSKCRKLSKESDCNFVKEHVD</sequence>
<dbReference type="GO" id="GO:0003677">
    <property type="term" value="F:DNA binding"/>
    <property type="evidence" value="ECO:0007669"/>
    <property type="project" value="UniProtKB-KW"/>
</dbReference>
<feature type="domain" description="Replication protein A 70 kDa DNA-binding subunit B/D first OB fold" evidence="10">
    <location>
        <begin position="370"/>
        <end position="429"/>
    </location>
</feature>
<keyword evidence="13" id="KW-1185">Reference proteome</keyword>
<feature type="domain" description="Replication factor A C-terminal" evidence="11">
    <location>
        <begin position="615"/>
        <end position="747"/>
    </location>
</feature>
<dbReference type="SUPFAM" id="SSF101936">
    <property type="entry name" value="DNA-binding pseudobarrel domain"/>
    <property type="match status" value="1"/>
</dbReference>
<dbReference type="CDD" id="cd10017">
    <property type="entry name" value="B3_DNA"/>
    <property type="match status" value="1"/>
</dbReference>
<keyword evidence="3" id="KW-0479">Metal-binding</keyword>
<name>A0A445DIK8_ARAHY</name>
<comment type="subcellular location">
    <subcellularLocation>
        <location evidence="1">Nucleus</location>
    </subcellularLocation>
</comment>
<dbReference type="InterPro" id="IPR003340">
    <property type="entry name" value="B3_DNA-bd"/>
</dbReference>
<dbReference type="Gene3D" id="2.40.50.140">
    <property type="entry name" value="Nucleic acid-binding proteins"/>
    <property type="match status" value="3"/>
</dbReference>
<proteinExistence type="inferred from homology"/>
<accession>A0A445DIK8</accession>
<organism evidence="12 13">
    <name type="scientific">Arachis hypogaea</name>
    <name type="common">Peanut</name>
    <dbReference type="NCBI Taxonomy" id="3818"/>
    <lineage>
        <taxon>Eukaryota</taxon>
        <taxon>Viridiplantae</taxon>
        <taxon>Streptophyta</taxon>
        <taxon>Embryophyta</taxon>
        <taxon>Tracheophyta</taxon>
        <taxon>Spermatophyta</taxon>
        <taxon>Magnoliopsida</taxon>
        <taxon>eudicotyledons</taxon>
        <taxon>Gunneridae</taxon>
        <taxon>Pentapetalae</taxon>
        <taxon>rosids</taxon>
        <taxon>fabids</taxon>
        <taxon>Fabales</taxon>
        <taxon>Fabaceae</taxon>
        <taxon>Papilionoideae</taxon>
        <taxon>50 kb inversion clade</taxon>
        <taxon>dalbergioids sensu lato</taxon>
        <taxon>Dalbergieae</taxon>
        <taxon>Pterocarpus clade</taxon>
        <taxon>Arachis</taxon>
    </lineage>
</organism>
<evidence type="ECO:0000256" key="4">
    <source>
        <dbReference type="ARBA" id="ARBA00022771"/>
    </source>
</evidence>
<keyword evidence="4" id="KW-0863">Zinc-finger</keyword>
<dbReference type="InterPro" id="IPR013955">
    <property type="entry name" value="Rep_factor-A_C"/>
</dbReference>
<evidence type="ECO:0000256" key="1">
    <source>
        <dbReference type="ARBA" id="ARBA00004123"/>
    </source>
</evidence>
<dbReference type="GO" id="GO:0005634">
    <property type="term" value="C:nucleus"/>
    <property type="evidence" value="ECO:0007669"/>
    <property type="project" value="UniProtKB-SubCell"/>
</dbReference>
<dbReference type="Proteomes" id="UP000289738">
    <property type="component" value="Chromosome A04"/>
</dbReference>
<evidence type="ECO:0000256" key="6">
    <source>
        <dbReference type="ARBA" id="ARBA00023015"/>
    </source>
</evidence>
<dbReference type="Pfam" id="PF08646">
    <property type="entry name" value="Rep_fac-A_C"/>
    <property type="match status" value="1"/>
</dbReference>
<evidence type="ECO:0000256" key="7">
    <source>
        <dbReference type="ARBA" id="ARBA00023125"/>
    </source>
</evidence>
<dbReference type="InterPro" id="IPR012340">
    <property type="entry name" value="NA-bd_OB-fold"/>
</dbReference>
<evidence type="ECO:0000256" key="8">
    <source>
        <dbReference type="ARBA" id="ARBA00023163"/>
    </source>
</evidence>
<dbReference type="InterPro" id="IPR003871">
    <property type="entry name" value="RFA1B/D_OB_1st"/>
</dbReference>
<evidence type="ECO:0000256" key="9">
    <source>
        <dbReference type="ARBA" id="ARBA00023242"/>
    </source>
</evidence>
<evidence type="ECO:0000256" key="5">
    <source>
        <dbReference type="ARBA" id="ARBA00022833"/>
    </source>
</evidence>
<comment type="similarity">
    <text evidence="2">Belongs to the replication factor A protein 1 family.</text>
</comment>
<reference evidence="12 13" key="1">
    <citation type="submission" date="2019-01" db="EMBL/GenBank/DDBJ databases">
        <title>Sequencing of cultivated peanut Arachis hypogaea provides insights into genome evolution and oil improvement.</title>
        <authorList>
            <person name="Chen X."/>
        </authorList>
    </citation>
    <scope>NUCLEOTIDE SEQUENCE [LARGE SCALE GENOMIC DNA]</scope>
    <source>
        <strain evidence="13">cv. Fuhuasheng</strain>
        <tissue evidence="12">Leaves</tissue>
    </source>
</reference>
<dbReference type="PANTHER" id="PTHR47165">
    <property type="entry name" value="OS03G0429900 PROTEIN"/>
    <property type="match status" value="1"/>
</dbReference>